<evidence type="ECO:0000259" key="2">
    <source>
        <dbReference type="Pfam" id="PF14420"/>
    </source>
</evidence>
<gene>
    <name evidence="3" type="ORF">SBOR_9392</name>
</gene>
<evidence type="ECO:0000313" key="3">
    <source>
        <dbReference type="EMBL" id="ESZ90222.1"/>
    </source>
</evidence>
<keyword evidence="4" id="KW-1185">Reference proteome</keyword>
<dbReference type="Proteomes" id="UP000019487">
    <property type="component" value="Unassembled WGS sequence"/>
</dbReference>
<evidence type="ECO:0000256" key="1">
    <source>
        <dbReference type="SAM" id="MobiDB-lite"/>
    </source>
</evidence>
<feature type="region of interest" description="Disordered" evidence="1">
    <location>
        <begin position="632"/>
        <end position="651"/>
    </location>
</feature>
<accession>W9C056</accession>
<dbReference type="HOGENOM" id="CLU_409486_0_0_1"/>
<sequence length="671" mass="75962">MATSIDNHNCSNFASECNIRPPGLVKARNDAKWEVLRKDIYHIYVEEKNTLERTMELIKTNHGFTASLRKWKDKLKEWTYDKYLGKDAMKVIVAKQQKRKAEGKDTVFVHGAEEIKAERIEDFKRRKLIREENIASPSAATPANVTYHTPLPHDYNEVEMETPKGGNMVSQELGDHALLLGLQPEMNPRALEEHSHYRLRDMPDLLSHNAAPSTTANNPCMDFIDESLVRNKSLVKNQSLIENQNIVEDPTAGMICISQDVTTSVPTYQATDILIAERIVLDIAERLYLGIDPSLPPCLTIFNPSELLPPDMIILCSQLASGYFTSGCAPLLYDHDPENSMVDRSTIVNFLLIHCLNRVDSQEYSLMETEAKLMFRQAITYFNSKSEAIHRVKALLCQYYLETAFERHGQSQTPRYTLEKFTLAITLGGADDYRPAYEIQSLLTESTAAVRQICLDILPLLTPIIVEIEANGSNVEKKVCRLYAAIMVTLDYLRLDRFENILIHSSLRNVDKVLDIISKTDRGLEDCLSLQRRARFGASRENLERLYTLLWMSTYDFRIFKKELAKLTRQIKAAMALLQEVIDEGKAGVVKPVLKSKVHNALVQIMAELKRTSNKTVAVNMAAPKGLTVTHLESRSTRSARQSEHSGFADDFDDQSEASGCIFGITHLNCE</sequence>
<dbReference type="Pfam" id="PF14420">
    <property type="entry name" value="Clr5"/>
    <property type="match status" value="1"/>
</dbReference>
<dbReference type="PANTHER" id="PTHR38788">
    <property type="entry name" value="CLR5 DOMAIN-CONTAINING PROTEIN"/>
    <property type="match status" value="1"/>
</dbReference>
<comment type="caution">
    <text evidence="3">The sequence shown here is derived from an EMBL/GenBank/DDBJ whole genome shotgun (WGS) entry which is preliminary data.</text>
</comment>
<feature type="compositionally biased region" description="Basic and acidic residues" evidence="1">
    <location>
        <begin position="632"/>
        <end position="648"/>
    </location>
</feature>
<dbReference type="PANTHER" id="PTHR38788:SF3">
    <property type="entry name" value="CLR5 DOMAIN-CONTAINING PROTEIN"/>
    <property type="match status" value="1"/>
</dbReference>
<dbReference type="AlphaFoldDB" id="W9C056"/>
<dbReference type="OrthoDB" id="5986190at2759"/>
<reference evidence="3 4" key="1">
    <citation type="journal article" date="2014" name="Genome Announc.">
        <title>Draft genome sequence of Sclerotinia borealis, a psychrophilic plant pathogenic fungus.</title>
        <authorList>
            <person name="Mardanov A.V."/>
            <person name="Beletsky A.V."/>
            <person name="Kadnikov V.V."/>
            <person name="Ignatov A.N."/>
            <person name="Ravin N.V."/>
        </authorList>
    </citation>
    <scope>NUCLEOTIDE SEQUENCE [LARGE SCALE GENOMIC DNA]</scope>
    <source>
        <strain evidence="4">F-4157</strain>
    </source>
</reference>
<dbReference type="EMBL" id="AYSA01000670">
    <property type="protein sequence ID" value="ESZ90222.1"/>
    <property type="molecule type" value="Genomic_DNA"/>
</dbReference>
<name>W9C056_SCLBF</name>
<evidence type="ECO:0000313" key="4">
    <source>
        <dbReference type="Proteomes" id="UP000019487"/>
    </source>
</evidence>
<dbReference type="InterPro" id="IPR025676">
    <property type="entry name" value="Clr5_dom"/>
</dbReference>
<proteinExistence type="predicted"/>
<protein>
    <recommendedName>
        <fullName evidence="2">Clr5 domain-containing protein</fullName>
    </recommendedName>
</protein>
<feature type="domain" description="Clr5" evidence="2">
    <location>
        <begin position="30"/>
        <end position="82"/>
    </location>
</feature>
<organism evidence="3 4">
    <name type="scientific">Sclerotinia borealis (strain F-4128)</name>
    <dbReference type="NCBI Taxonomy" id="1432307"/>
    <lineage>
        <taxon>Eukaryota</taxon>
        <taxon>Fungi</taxon>
        <taxon>Dikarya</taxon>
        <taxon>Ascomycota</taxon>
        <taxon>Pezizomycotina</taxon>
        <taxon>Leotiomycetes</taxon>
        <taxon>Helotiales</taxon>
        <taxon>Sclerotiniaceae</taxon>
        <taxon>Sclerotinia</taxon>
    </lineage>
</organism>